<gene>
    <name evidence="1" type="ORF">WKW80_23475</name>
</gene>
<name>A0ABU8W4J2_9BURK</name>
<dbReference type="InterPro" id="IPR022037">
    <property type="entry name" value="DUF3606"/>
</dbReference>
<evidence type="ECO:0000313" key="2">
    <source>
        <dbReference type="Proteomes" id="UP001363010"/>
    </source>
</evidence>
<organism evidence="1 2">
    <name type="scientific">Variovorax humicola</name>
    <dbReference type="NCBI Taxonomy" id="1769758"/>
    <lineage>
        <taxon>Bacteria</taxon>
        <taxon>Pseudomonadati</taxon>
        <taxon>Pseudomonadota</taxon>
        <taxon>Betaproteobacteria</taxon>
        <taxon>Burkholderiales</taxon>
        <taxon>Comamonadaceae</taxon>
        <taxon>Variovorax</taxon>
    </lineage>
</organism>
<comment type="caution">
    <text evidence="1">The sequence shown here is derived from an EMBL/GenBank/DDBJ whole genome shotgun (WGS) entry which is preliminary data.</text>
</comment>
<sequence length="87" mass="9840">MVDHLQALAAAERQSAARDHLAELETHMPDDPSKTALDRKLISLEEPHEVQWWTKALGLTEPELRLAVRNAGSNSVEKVREYLAQKK</sequence>
<dbReference type="Pfam" id="PF12244">
    <property type="entry name" value="DUF3606"/>
    <property type="match status" value="1"/>
</dbReference>
<proteinExistence type="predicted"/>
<dbReference type="Proteomes" id="UP001363010">
    <property type="component" value="Unassembled WGS sequence"/>
</dbReference>
<dbReference type="EMBL" id="JBBKZV010000018">
    <property type="protein sequence ID" value="MEJ8824952.1"/>
    <property type="molecule type" value="Genomic_DNA"/>
</dbReference>
<protein>
    <submittedName>
        <fullName evidence="1">DUF3606 domain-containing protein</fullName>
    </submittedName>
</protein>
<dbReference type="RefSeq" id="WP_340365980.1">
    <property type="nucleotide sequence ID" value="NZ_JBBKZV010000018.1"/>
</dbReference>
<keyword evidence="2" id="KW-1185">Reference proteome</keyword>
<evidence type="ECO:0000313" key="1">
    <source>
        <dbReference type="EMBL" id="MEJ8824952.1"/>
    </source>
</evidence>
<accession>A0ABU8W4J2</accession>
<reference evidence="1 2" key="1">
    <citation type="submission" date="2024-03" db="EMBL/GenBank/DDBJ databases">
        <title>Novel species of the genus Variovorax.</title>
        <authorList>
            <person name="Liu Q."/>
            <person name="Xin Y.-H."/>
        </authorList>
    </citation>
    <scope>NUCLEOTIDE SEQUENCE [LARGE SCALE GENOMIC DNA]</scope>
    <source>
        <strain evidence="1 2">KACC 18501</strain>
    </source>
</reference>